<evidence type="ECO:0000256" key="8">
    <source>
        <dbReference type="ARBA" id="ARBA00023136"/>
    </source>
</evidence>
<comment type="function">
    <text evidence="10">Na(+)/H(+) antiporter that extrudes sodium in exchange for external protons.</text>
</comment>
<feature type="transmembrane region" description="Helical" evidence="10">
    <location>
        <begin position="184"/>
        <end position="206"/>
    </location>
</feature>
<keyword evidence="13" id="KW-1185">Reference proteome</keyword>
<dbReference type="PANTHER" id="PTHR10110:SF86">
    <property type="entry name" value="SODIUM_HYDROGEN EXCHANGER 7"/>
    <property type="match status" value="1"/>
</dbReference>
<keyword evidence="10" id="KW-0997">Cell inner membrane</keyword>
<dbReference type="RefSeq" id="WP_281805291.1">
    <property type="nucleotide sequence ID" value="NZ_BSEC01000001.1"/>
</dbReference>
<evidence type="ECO:0000313" key="12">
    <source>
        <dbReference type="EMBL" id="GLI94984.1"/>
    </source>
</evidence>
<evidence type="ECO:0000256" key="6">
    <source>
        <dbReference type="ARBA" id="ARBA00023053"/>
    </source>
</evidence>
<keyword evidence="3" id="KW-1003">Cell membrane</keyword>
<dbReference type="Gene3D" id="6.10.140.1330">
    <property type="match status" value="1"/>
</dbReference>
<comment type="subcellular location">
    <subcellularLocation>
        <location evidence="10">Cell inner membrane</location>
        <topology evidence="10">Multi-pass membrane protein</topology>
    </subcellularLocation>
    <subcellularLocation>
        <location evidence="1">Cell membrane</location>
        <topology evidence="1">Multi-pass membrane protein</topology>
    </subcellularLocation>
</comment>
<dbReference type="GO" id="GO:0015386">
    <property type="term" value="F:potassium:proton antiporter activity"/>
    <property type="evidence" value="ECO:0007669"/>
    <property type="project" value="TreeGrafter"/>
</dbReference>
<evidence type="ECO:0000256" key="7">
    <source>
        <dbReference type="ARBA" id="ARBA00023065"/>
    </source>
</evidence>
<dbReference type="InterPro" id="IPR004705">
    <property type="entry name" value="Cation/H_exchanger_CPA1_bac"/>
</dbReference>
<feature type="transmembrane region" description="Helical" evidence="10">
    <location>
        <begin position="87"/>
        <end position="108"/>
    </location>
</feature>
<evidence type="ECO:0000256" key="2">
    <source>
        <dbReference type="ARBA" id="ARBA00022448"/>
    </source>
</evidence>
<feature type="transmembrane region" description="Helical" evidence="10">
    <location>
        <begin position="268"/>
        <end position="288"/>
    </location>
</feature>
<keyword evidence="8 10" id="KW-0472">Membrane</keyword>
<dbReference type="Pfam" id="PF00999">
    <property type="entry name" value="Na_H_Exchanger"/>
    <property type="match status" value="1"/>
</dbReference>
<dbReference type="InterPro" id="IPR018422">
    <property type="entry name" value="Cation/H_exchanger_CPA1"/>
</dbReference>
<dbReference type="GO" id="GO:0005886">
    <property type="term" value="C:plasma membrane"/>
    <property type="evidence" value="ECO:0007669"/>
    <property type="project" value="UniProtKB-SubCell"/>
</dbReference>
<dbReference type="GO" id="GO:0098719">
    <property type="term" value="P:sodium ion import across plasma membrane"/>
    <property type="evidence" value="ECO:0007669"/>
    <property type="project" value="TreeGrafter"/>
</dbReference>
<comment type="caution">
    <text evidence="10">Lacks conserved residue(s) required for the propagation of feature annotation.</text>
</comment>
<dbReference type="PANTHER" id="PTHR10110">
    <property type="entry name" value="SODIUM/HYDROGEN EXCHANGER"/>
    <property type="match status" value="1"/>
</dbReference>
<feature type="domain" description="Cation/H+ exchanger transmembrane" evidence="11">
    <location>
        <begin position="15"/>
        <end position="405"/>
    </location>
</feature>
<evidence type="ECO:0000256" key="5">
    <source>
        <dbReference type="ARBA" id="ARBA00022989"/>
    </source>
</evidence>
<keyword evidence="6 10" id="KW-0915">Sodium</keyword>
<feature type="transmembrane region" description="Helical" evidence="10">
    <location>
        <begin position="237"/>
        <end position="256"/>
    </location>
</feature>
<evidence type="ECO:0000313" key="13">
    <source>
        <dbReference type="Proteomes" id="UP001144323"/>
    </source>
</evidence>
<dbReference type="GO" id="GO:0015385">
    <property type="term" value="F:sodium:proton antiporter activity"/>
    <property type="evidence" value="ECO:0007669"/>
    <property type="project" value="InterPro"/>
</dbReference>
<keyword evidence="4 10" id="KW-0812">Transmembrane</keyword>
<organism evidence="12 13">
    <name type="scientific">Methylocystis echinoides</name>
    <dbReference type="NCBI Taxonomy" id="29468"/>
    <lineage>
        <taxon>Bacteria</taxon>
        <taxon>Pseudomonadati</taxon>
        <taxon>Pseudomonadota</taxon>
        <taxon>Alphaproteobacteria</taxon>
        <taxon>Hyphomicrobiales</taxon>
        <taxon>Methylocystaceae</taxon>
        <taxon>Methylocystis</taxon>
    </lineage>
</organism>
<dbReference type="EMBL" id="BSEC01000001">
    <property type="protein sequence ID" value="GLI94984.1"/>
    <property type="molecule type" value="Genomic_DNA"/>
</dbReference>
<feature type="transmembrane region" description="Helical" evidence="10">
    <location>
        <begin position="380"/>
        <end position="406"/>
    </location>
</feature>
<sequence length="533" mass="57420">MTAHAPFVIVLALLVAAVILSILARRLGMPPAAAYVIGGMALSFAPQKLPFELDPEFIMVLFLPPLLQASAYFTVWRDFKANLRPILMLAIGAVIFTTLVVGLVAHWLLPAMPLAAGFCLGAIVSPPDAVAAKAVLARLPVPERVVTVLEGESLVNDASGLMLYRVATAAALTGLFDWSDAATMFAQLTAGGLAVGVAAGFFVNFVMARLRDTQLIIITSFLSAWGAYLGAEALHTSGVLAVVTAGLIMGWGQHAILDAESRLEAQAVWRSAVFLMEAAVFILIGLALRKVVEELGGFGPALTSTLPQALIVTAAMVAARFFWVFPATYLPRLLIPSIRARDPYPPPSIPIIVGWAGMRGVVSLAAALALPIGFPARDFIILTTFVVIAVTVLIQGATLGPLVTWLKPTAPAIGSQPPLGEHEAKEKIYLAALERISAEVGEDGERLHPQLMEEYRRRVFVYRKNHEEREALVDVRRAHFEMALAAVSTAREELLRLHRLGCVHDSTLHAVEAELDLEEARLRRLSGERPNGR</sequence>
<gene>
    <name evidence="12" type="ORF">LMG27198_39760</name>
</gene>
<reference evidence="12" key="1">
    <citation type="journal article" date="2023" name="Int. J. Syst. Evol. Microbiol.">
        <title>Methylocystis iwaonis sp. nov., a type II methane-oxidizing bacterium from surface soil of a rice paddy field in Japan, and emended description of the genus Methylocystis (ex Whittenbury et al. 1970) Bowman et al. 1993.</title>
        <authorList>
            <person name="Kaise H."/>
            <person name="Sawadogo J.B."/>
            <person name="Alam M.S."/>
            <person name="Ueno C."/>
            <person name="Dianou D."/>
            <person name="Shinjo R."/>
            <person name="Asakawa S."/>
        </authorList>
    </citation>
    <scope>NUCLEOTIDE SEQUENCE</scope>
    <source>
        <strain evidence="12">LMG27198</strain>
    </source>
</reference>
<name>A0A9W6GY24_9HYPH</name>
<evidence type="ECO:0000256" key="10">
    <source>
        <dbReference type="RuleBase" id="RU366002"/>
    </source>
</evidence>
<evidence type="ECO:0000256" key="3">
    <source>
        <dbReference type="ARBA" id="ARBA00022475"/>
    </source>
</evidence>
<dbReference type="GO" id="GO:0051453">
    <property type="term" value="P:regulation of intracellular pH"/>
    <property type="evidence" value="ECO:0007669"/>
    <property type="project" value="TreeGrafter"/>
</dbReference>
<evidence type="ECO:0000256" key="9">
    <source>
        <dbReference type="ARBA" id="ARBA00023201"/>
    </source>
</evidence>
<comment type="similarity">
    <text evidence="10">Belongs to the monovalent cation:proton antiporter 1 (CPA1) transporter (TC 2.A.36) family.</text>
</comment>
<feature type="transmembrane region" description="Helical" evidence="10">
    <location>
        <begin position="351"/>
        <end position="374"/>
    </location>
</feature>
<dbReference type="AlphaFoldDB" id="A0A9W6GY24"/>
<keyword evidence="7 10" id="KW-0406">Ion transport</keyword>
<keyword evidence="9 10" id="KW-0739">Sodium transport</keyword>
<proteinExistence type="inferred from homology"/>
<keyword evidence="2 10" id="KW-0813">Transport</keyword>
<evidence type="ECO:0000256" key="1">
    <source>
        <dbReference type="ARBA" id="ARBA00004651"/>
    </source>
</evidence>
<dbReference type="NCBIfam" id="TIGR00831">
    <property type="entry name" value="a_cpa1"/>
    <property type="match status" value="1"/>
</dbReference>
<feature type="transmembrane region" description="Helical" evidence="10">
    <location>
        <begin position="58"/>
        <end position="75"/>
    </location>
</feature>
<dbReference type="InterPro" id="IPR006153">
    <property type="entry name" value="Cation/H_exchanger_TM"/>
</dbReference>
<evidence type="ECO:0000259" key="11">
    <source>
        <dbReference type="Pfam" id="PF00999"/>
    </source>
</evidence>
<keyword evidence="10" id="KW-0050">Antiport</keyword>
<protein>
    <submittedName>
        <fullName evidence="12">Na+/H+ antiporter</fullName>
    </submittedName>
</protein>
<evidence type="ECO:0000256" key="4">
    <source>
        <dbReference type="ARBA" id="ARBA00022692"/>
    </source>
</evidence>
<comment type="caution">
    <text evidence="12">The sequence shown here is derived from an EMBL/GenBank/DDBJ whole genome shotgun (WGS) entry which is preliminary data.</text>
</comment>
<accession>A0A9W6GY24</accession>
<dbReference type="Proteomes" id="UP001144323">
    <property type="component" value="Unassembled WGS sequence"/>
</dbReference>
<keyword evidence="5 10" id="KW-1133">Transmembrane helix</keyword>